<reference evidence="3" key="2">
    <citation type="submission" date="2020-09" db="EMBL/GenBank/DDBJ databases">
        <authorList>
            <person name="Sun Q."/>
            <person name="Kim S."/>
        </authorList>
    </citation>
    <scope>NUCLEOTIDE SEQUENCE</scope>
    <source>
        <strain evidence="3">KCTC 32437</strain>
    </source>
</reference>
<dbReference type="InterPro" id="IPR014729">
    <property type="entry name" value="Rossmann-like_a/b/a_fold"/>
</dbReference>
<dbReference type="AlphaFoldDB" id="A0A918RTX7"/>
<gene>
    <name evidence="3" type="ORF">GCM10007989_01480</name>
</gene>
<dbReference type="Pfam" id="PF00582">
    <property type="entry name" value="Usp"/>
    <property type="match status" value="1"/>
</dbReference>
<dbReference type="PANTHER" id="PTHR46268">
    <property type="entry name" value="STRESS RESPONSE PROTEIN NHAX"/>
    <property type="match status" value="1"/>
</dbReference>
<protein>
    <submittedName>
        <fullName evidence="3">Universal stress protein</fullName>
    </submittedName>
</protein>
<comment type="caution">
    <text evidence="3">The sequence shown here is derived from an EMBL/GenBank/DDBJ whole genome shotgun (WGS) entry which is preliminary data.</text>
</comment>
<dbReference type="CDD" id="cd00293">
    <property type="entry name" value="USP-like"/>
    <property type="match status" value="1"/>
</dbReference>
<dbReference type="PANTHER" id="PTHR46268:SF15">
    <property type="entry name" value="UNIVERSAL STRESS PROTEIN HP_0031"/>
    <property type="match status" value="1"/>
</dbReference>
<evidence type="ECO:0000256" key="1">
    <source>
        <dbReference type="ARBA" id="ARBA00008791"/>
    </source>
</evidence>
<dbReference type="InterPro" id="IPR006016">
    <property type="entry name" value="UspA"/>
</dbReference>
<comment type="similarity">
    <text evidence="1">Belongs to the universal stress protein A family.</text>
</comment>
<dbReference type="SUPFAM" id="SSF52402">
    <property type="entry name" value="Adenine nucleotide alpha hydrolases-like"/>
    <property type="match status" value="1"/>
</dbReference>
<dbReference type="Gene3D" id="3.40.50.620">
    <property type="entry name" value="HUPs"/>
    <property type="match status" value="1"/>
</dbReference>
<dbReference type="RefSeq" id="WP_189422489.1">
    <property type="nucleotide sequence ID" value="NZ_BMZE01000001.1"/>
</dbReference>
<organism evidence="3 4">
    <name type="scientific">Devosia pacifica</name>
    <dbReference type="NCBI Taxonomy" id="1335967"/>
    <lineage>
        <taxon>Bacteria</taxon>
        <taxon>Pseudomonadati</taxon>
        <taxon>Pseudomonadota</taxon>
        <taxon>Alphaproteobacteria</taxon>
        <taxon>Hyphomicrobiales</taxon>
        <taxon>Devosiaceae</taxon>
        <taxon>Devosia</taxon>
    </lineage>
</organism>
<feature type="domain" description="UspA" evidence="2">
    <location>
        <begin position="1"/>
        <end position="148"/>
    </location>
</feature>
<evidence type="ECO:0000313" key="4">
    <source>
        <dbReference type="Proteomes" id="UP000646579"/>
    </source>
</evidence>
<keyword evidence="4" id="KW-1185">Reference proteome</keyword>
<name>A0A918RTX7_9HYPH</name>
<evidence type="ECO:0000313" key="3">
    <source>
        <dbReference type="EMBL" id="GHA10896.1"/>
    </source>
</evidence>
<sequence>MYKKILIATDGSELAQKGLEHGCALAKQLGAPVHIVTVTEPSVPLAATTTAAWVPAYDPTELNKAKGTSATNLLADARKSAEGHGLTVTTEHVAERYPAEGIVESAQQCGADLIVVASHGRRGLGRLLLGSQATEVLTHSTIPVLVVK</sequence>
<reference evidence="3" key="1">
    <citation type="journal article" date="2014" name="Int. J. Syst. Evol. Microbiol.">
        <title>Complete genome sequence of Corynebacterium casei LMG S-19264T (=DSM 44701T), isolated from a smear-ripened cheese.</title>
        <authorList>
            <consortium name="US DOE Joint Genome Institute (JGI-PGF)"/>
            <person name="Walter F."/>
            <person name="Albersmeier A."/>
            <person name="Kalinowski J."/>
            <person name="Ruckert C."/>
        </authorList>
    </citation>
    <scope>NUCLEOTIDE SEQUENCE</scope>
    <source>
        <strain evidence="3">KCTC 32437</strain>
    </source>
</reference>
<accession>A0A918RTX7</accession>
<dbReference type="Proteomes" id="UP000646579">
    <property type="component" value="Unassembled WGS sequence"/>
</dbReference>
<dbReference type="EMBL" id="BMZE01000001">
    <property type="protein sequence ID" value="GHA10896.1"/>
    <property type="molecule type" value="Genomic_DNA"/>
</dbReference>
<dbReference type="PRINTS" id="PR01438">
    <property type="entry name" value="UNVRSLSTRESS"/>
</dbReference>
<evidence type="ECO:0000259" key="2">
    <source>
        <dbReference type="Pfam" id="PF00582"/>
    </source>
</evidence>
<proteinExistence type="inferred from homology"/>
<dbReference type="InterPro" id="IPR006015">
    <property type="entry name" value="Universal_stress_UspA"/>
</dbReference>